<sequence length="43" mass="4722">MMSINCSSWLSSCFSAAIDGINGHQRPWPSAGDYIYSTHTLES</sequence>
<evidence type="ECO:0000313" key="2">
    <source>
        <dbReference type="Proteomes" id="UP000265520"/>
    </source>
</evidence>
<dbReference type="EMBL" id="LXQA010791856">
    <property type="protein sequence ID" value="MCI71209.1"/>
    <property type="molecule type" value="Genomic_DNA"/>
</dbReference>
<accession>A0A392UCF2</accession>
<evidence type="ECO:0000313" key="1">
    <source>
        <dbReference type="EMBL" id="MCI71209.1"/>
    </source>
</evidence>
<dbReference type="Proteomes" id="UP000265520">
    <property type="component" value="Unassembled WGS sequence"/>
</dbReference>
<dbReference type="AlphaFoldDB" id="A0A392UCF2"/>
<reference evidence="1 2" key="1">
    <citation type="journal article" date="2018" name="Front. Plant Sci.">
        <title>Red Clover (Trifolium pratense) and Zigzag Clover (T. medium) - A Picture of Genomic Similarities and Differences.</title>
        <authorList>
            <person name="Dluhosova J."/>
            <person name="Istvanek J."/>
            <person name="Nedelnik J."/>
            <person name="Repkova J."/>
        </authorList>
    </citation>
    <scope>NUCLEOTIDE SEQUENCE [LARGE SCALE GENOMIC DNA]</scope>
    <source>
        <strain evidence="2">cv. 10/8</strain>
        <tissue evidence="1">Leaf</tissue>
    </source>
</reference>
<protein>
    <submittedName>
        <fullName evidence="1">Uncharacterized protein</fullName>
    </submittedName>
</protein>
<organism evidence="1 2">
    <name type="scientific">Trifolium medium</name>
    <dbReference type="NCBI Taxonomy" id="97028"/>
    <lineage>
        <taxon>Eukaryota</taxon>
        <taxon>Viridiplantae</taxon>
        <taxon>Streptophyta</taxon>
        <taxon>Embryophyta</taxon>
        <taxon>Tracheophyta</taxon>
        <taxon>Spermatophyta</taxon>
        <taxon>Magnoliopsida</taxon>
        <taxon>eudicotyledons</taxon>
        <taxon>Gunneridae</taxon>
        <taxon>Pentapetalae</taxon>
        <taxon>rosids</taxon>
        <taxon>fabids</taxon>
        <taxon>Fabales</taxon>
        <taxon>Fabaceae</taxon>
        <taxon>Papilionoideae</taxon>
        <taxon>50 kb inversion clade</taxon>
        <taxon>NPAAA clade</taxon>
        <taxon>Hologalegina</taxon>
        <taxon>IRL clade</taxon>
        <taxon>Trifolieae</taxon>
        <taxon>Trifolium</taxon>
    </lineage>
</organism>
<name>A0A392UCF2_9FABA</name>
<keyword evidence="2" id="KW-1185">Reference proteome</keyword>
<proteinExistence type="predicted"/>
<comment type="caution">
    <text evidence="1">The sequence shown here is derived from an EMBL/GenBank/DDBJ whole genome shotgun (WGS) entry which is preliminary data.</text>
</comment>
<feature type="non-terminal residue" evidence="1">
    <location>
        <position position="43"/>
    </location>
</feature>